<feature type="transmembrane region" description="Helical" evidence="4">
    <location>
        <begin position="347"/>
        <end position="365"/>
    </location>
</feature>
<evidence type="ECO:0000256" key="2">
    <source>
        <dbReference type="ARBA" id="ARBA00023136"/>
    </source>
</evidence>
<evidence type="ECO:0000256" key="3">
    <source>
        <dbReference type="SAM" id="MobiDB-lite"/>
    </source>
</evidence>
<name>A0A9D1MFZ5_9FIRM</name>
<reference evidence="5" key="1">
    <citation type="submission" date="2020-10" db="EMBL/GenBank/DDBJ databases">
        <authorList>
            <person name="Gilroy R."/>
        </authorList>
    </citation>
    <scope>NUCLEOTIDE SEQUENCE</scope>
    <source>
        <strain evidence="5">11687</strain>
    </source>
</reference>
<sequence>MKMLTEKLQENISFIKDALPAEDIIVYRFRTQSGTECAAVYADGLVDKAVLGDLAARPLIERLAFEDGRTSKDDVQEEKAEGGAGERQSGEAGAEKVKETLLFPEIKEETQPKTLFQEVLDGNCLFLVDGIAKGFIVGAKKPPVRAVAEPPTDVAVKGPREGFIEDIKTNMALLRKRLKTPDLRFEMSKVGRRSETNVAVCWLEGISDSKIKDEIVRRIREIDIDYIPDSSYIADFLVPRKHSFFRQIGTTEKPDVFAAKLAEGRIGIFVDGSPIALTAPFIFLEDFQSGEDYYVSPFMATILRAIRFVAVFISLLLPAFYVSSQLFKMQLIPLGLTLTIASSIQGLPLSPSLEMFLVLLVLEVLKEASIRMPKYVGMALSVVGALVLGEASVSAGFVSTPAIIIVAFSGICLYTVPNFIEAGSILRWLFLLVAGSIGPFGIVLLGAFLLYYLLSADAFGMPLLAPFTPLVPHDLKDALVKYNMQSLKERPALFRSPNRVRLRSSDFSSDTPSDSPKNRAAEGQTQPCDAAAKETGETGDGEPGKGETPKRHAMNGNRKNDSPKKAKNQEQGGTRT</sequence>
<comment type="similarity">
    <text evidence="1">Belongs to the GerABKA family.</text>
</comment>
<proteinExistence type="inferred from homology"/>
<dbReference type="Proteomes" id="UP000824081">
    <property type="component" value="Unassembled WGS sequence"/>
</dbReference>
<dbReference type="PANTHER" id="PTHR22550">
    <property type="entry name" value="SPORE GERMINATION PROTEIN"/>
    <property type="match status" value="1"/>
</dbReference>
<dbReference type="EMBL" id="DVMZ01000143">
    <property type="protein sequence ID" value="HIU59521.1"/>
    <property type="molecule type" value="Genomic_DNA"/>
</dbReference>
<dbReference type="GO" id="GO:0016020">
    <property type="term" value="C:membrane"/>
    <property type="evidence" value="ECO:0007669"/>
    <property type="project" value="InterPro"/>
</dbReference>
<dbReference type="GO" id="GO:0009847">
    <property type="term" value="P:spore germination"/>
    <property type="evidence" value="ECO:0007669"/>
    <property type="project" value="InterPro"/>
</dbReference>
<evidence type="ECO:0000313" key="5">
    <source>
        <dbReference type="EMBL" id="HIU59521.1"/>
    </source>
</evidence>
<comment type="caution">
    <text evidence="5">The sequence shown here is derived from an EMBL/GenBank/DDBJ whole genome shotgun (WGS) entry which is preliminary data.</text>
</comment>
<feature type="region of interest" description="Disordered" evidence="3">
    <location>
        <begin position="503"/>
        <end position="576"/>
    </location>
</feature>
<organism evidence="5 6">
    <name type="scientific">Candidatus Scatosoma pullistercoris</name>
    <dbReference type="NCBI Taxonomy" id="2840934"/>
    <lineage>
        <taxon>Bacteria</taxon>
        <taxon>Bacillati</taxon>
        <taxon>Bacillota</taxon>
        <taxon>Clostridia</taxon>
        <taxon>Candidatus Scatosoma</taxon>
    </lineage>
</organism>
<evidence type="ECO:0000256" key="1">
    <source>
        <dbReference type="ARBA" id="ARBA00005278"/>
    </source>
</evidence>
<feature type="compositionally biased region" description="Basic and acidic residues" evidence="3">
    <location>
        <begin position="531"/>
        <end position="550"/>
    </location>
</feature>
<feature type="transmembrane region" description="Helical" evidence="4">
    <location>
        <begin position="372"/>
        <end position="389"/>
    </location>
</feature>
<feature type="compositionally biased region" description="Basic and acidic residues" evidence="3">
    <location>
        <begin position="70"/>
        <end position="81"/>
    </location>
</feature>
<gene>
    <name evidence="5" type="ORF">IAC57_05390</name>
</gene>
<feature type="compositionally biased region" description="Low complexity" evidence="3">
    <location>
        <begin position="505"/>
        <end position="515"/>
    </location>
</feature>
<evidence type="ECO:0000313" key="6">
    <source>
        <dbReference type="Proteomes" id="UP000824081"/>
    </source>
</evidence>
<keyword evidence="4" id="KW-1133">Transmembrane helix</keyword>
<dbReference type="InterPro" id="IPR050768">
    <property type="entry name" value="UPF0353/GerABKA_families"/>
</dbReference>
<reference evidence="5" key="2">
    <citation type="journal article" date="2021" name="PeerJ">
        <title>Extensive microbial diversity within the chicken gut microbiome revealed by metagenomics and culture.</title>
        <authorList>
            <person name="Gilroy R."/>
            <person name="Ravi A."/>
            <person name="Getino M."/>
            <person name="Pursley I."/>
            <person name="Horton D.L."/>
            <person name="Alikhan N.F."/>
            <person name="Baker D."/>
            <person name="Gharbi K."/>
            <person name="Hall N."/>
            <person name="Watson M."/>
            <person name="Adriaenssens E.M."/>
            <person name="Foster-Nyarko E."/>
            <person name="Jarju S."/>
            <person name="Secka A."/>
            <person name="Antonio M."/>
            <person name="Oren A."/>
            <person name="Chaudhuri R.R."/>
            <person name="La Ragione R."/>
            <person name="Hildebrand F."/>
            <person name="Pallen M.J."/>
        </authorList>
    </citation>
    <scope>NUCLEOTIDE SEQUENCE</scope>
    <source>
        <strain evidence="5">11687</strain>
    </source>
</reference>
<dbReference type="AlphaFoldDB" id="A0A9D1MFZ5"/>
<keyword evidence="2 4" id="KW-0472">Membrane</keyword>
<dbReference type="Pfam" id="PF03323">
    <property type="entry name" value="GerA"/>
    <property type="match status" value="1"/>
</dbReference>
<feature type="transmembrane region" description="Helical" evidence="4">
    <location>
        <begin position="308"/>
        <end position="327"/>
    </location>
</feature>
<keyword evidence="4" id="KW-0812">Transmembrane</keyword>
<feature type="transmembrane region" description="Helical" evidence="4">
    <location>
        <begin position="428"/>
        <end position="454"/>
    </location>
</feature>
<dbReference type="PANTHER" id="PTHR22550:SF5">
    <property type="entry name" value="LEUCINE ZIPPER PROTEIN 4"/>
    <property type="match status" value="1"/>
</dbReference>
<feature type="transmembrane region" description="Helical" evidence="4">
    <location>
        <begin position="395"/>
        <end position="416"/>
    </location>
</feature>
<protein>
    <submittedName>
        <fullName evidence="5">Spore germination protein</fullName>
    </submittedName>
</protein>
<evidence type="ECO:0000256" key="4">
    <source>
        <dbReference type="SAM" id="Phobius"/>
    </source>
</evidence>
<feature type="compositionally biased region" description="Basic and acidic residues" evidence="3">
    <location>
        <begin position="558"/>
        <end position="568"/>
    </location>
</feature>
<dbReference type="PIRSF" id="PIRSF005690">
    <property type="entry name" value="GerBA"/>
    <property type="match status" value="1"/>
</dbReference>
<dbReference type="InterPro" id="IPR004995">
    <property type="entry name" value="Spore_Ger"/>
</dbReference>
<accession>A0A9D1MFZ5</accession>
<feature type="region of interest" description="Disordered" evidence="3">
    <location>
        <begin position="70"/>
        <end position="95"/>
    </location>
</feature>